<keyword evidence="1" id="KW-0175">Coiled coil</keyword>
<evidence type="ECO:0000256" key="1">
    <source>
        <dbReference type="SAM" id="Coils"/>
    </source>
</evidence>
<feature type="compositionally biased region" description="Basic and acidic residues" evidence="2">
    <location>
        <begin position="696"/>
        <end position="706"/>
    </location>
</feature>
<feature type="region of interest" description="Disordered" evidence="2">
    <location>
        <begin position="679"/>
        <end position="715"/>
    </location>
</feature>
<dbReference type="Gene3D" id="2.130.10.10">
    <property type="entry name" value="YVTN repeat-like/Quinoprotein amine dehydrogenase"/>
    <property type="match status" value="1"/>
</dbReference>
<proteinExistence type="predicted"/>
<accession>A0AAD1XZR3</accession>
<gene>
    <name evidence="3" type="ORF">ECRASSUSDP1_LOCUS23456</name>
</gene>
<evidence type="ECO:0000313" key="4">
    <source>
        <dbReference type="Proteomes" id="UP001295684"/>
    </source>
</evidence>
<feature type="region of interest" description="Disordered" evidence="2">
    <location>
        <begin position="868"/>
        <end position="894"/>
    </location>
</feature>
<dbReference type="AlphaFoldDB" id="A0AAD1XZR3"/>
<organism evidence="3 4">
    <name type="scientific">Euplotes crassus</name>
    <dbReference type="NCBI Taxonomy" id="5936"/>
    <lineage>
        <taxon>Eukaryota</taxon>
        <taxon>Sar</taxon>
        <taxon>Alveolata</taxon>
        <taxon>Ciliophora</taxon>
        <taxon>Intramacronucleata</taxon>
        <taxon>Spirotrichea</taxon>
        <taxon>Hypotrichia</taxon>
        <taxon>Euplotida</taxon>
        <taxon>Euplotidae</taxon>
        <taxon>Moneuplotes</taxon>
    </lineage>
</organism>
<dbReference type="SUPFAM" id="SSF50978">
    <property type="entry name" value="WD40 repeat-like"/>
    <property type="match status" value="1"/>
</dbReference>
<feature type="compositionally biased region" description="Polar residues" evidence="2">
    <location>
        <begin position="837"/>
        <end position="853"/>
    </location>
</feature>
<evidence type="ECO:0000313" key="3">
    <source>
        <dbReference type="EMBL" id="CAI2381989.1"/>
    </source>
</evidence>
<name>A0AAD1XZR3_EUPCR</name>
<feature type="compositionally biased region" description="Basic and acidic residues" evidence="2">
    <location>
        <begin position="322"/>
        <end position="340"/>
    </location>
</feature>
<sequence length="975" mass="110650">MKSTIKSKLGASRTGKTFKTTKVGIIDEDSKPSSNPVVYFDKLPDPYNFINKCLENMILKNAFEKILAIEKKKLSPEYEGFLKTIYSTGFVDVNGITAIKSLQTAQLSTNKVIIGDKNGLIHLLDTQRKIVPGELELFQGNRITNIDSCSIPWLETHLSTIAVISRGSPEIKIVMNKISENKLFHLYTIKGLSQNLSEGDEITAETSYLDFPCKVKLSKEGQFLLVTTYEGKVHLLKLPDPINPIQIEEQEKKEDKEMPPGTTPPPEPTVNNFIKPDLEKIEHQDLQFSDLLQFTVDAKPIPKQFVDPFEPKDEPEEEEEPVNEKPAKGKKAAKEPPKEPELEEEPEQAENGPKYEYKLGKKFVDGEKGDASILCRSKGPIPHAYFVRSLFCTQVGSSNSRQYIKTMITTGFVVAYEKLNLVEVYPIQECKKENIPKDLTYDKFQKEFNRKRAEEKKKKENTLATLIKTARDDLKAQEEEKAKDVEENKEEDEKNKPVLTFISLFNISSAEYLDNAENAQYLAIGMVNGGAIIYDLCLGVEKLVLECHGGPVTSLSFFKDKSIITGSTFGSVYIHSLNEGEGEKSLKFSQSNCMDEYIPVAKVMATEYGIGIALDVMGNIRLYDLIRFKKISKVKDRKPQDEFAEKLGEVDLTSAFRVFPNVCLEVNGEHIIIVDNSQEFLQPKEEDQPQDEVQEEDPKKKGKAAEEEPEEVKEPEEIKTITDFQILKDNEYEYDSNKVRTTMKSPNKLVEELEEQTYFIMSDSTICIYRLEDVVFSIYPHLAGIRRRGINTKEVFAREDPDKMASAKGSKEAEQSNLQAPYAGEQQKSLHSKRTLKSNSSVHSGKSGYGNDSQGFDPNVIANFAVKKTPSALGNQKRSDESNKSKGSLLNDSQHNYGVPTLEILNPELYKDKAKNAKVVKDFQYESVKNIKERYSYHELRVQRANKRSQEIQKELEAKREEEIMNKRKRRLIKT</sequence>
<evidence type="ECO:0000256" key="2">
    <source>
        <dbReference type="SAM" id="MobiDB-lite"/>
    </source>
</evidence>
<feature type="region of interest" description="Disordered" evidence="2">
    <location>
        <begin position="250"/>
        <end position="273"/>
    </location>
</feature>
<feature type="compositionally biased region" description="Basic and acidic residues" evidence="2">
    <location>
        <begin position="796"/>
        <end position="814"/>
    </location>
</feature>
<protein>
    <submittedName>
        <fullName evidence="3">Uncharacterized protein</fullName>
    </submittedName>
</protein>
<dbReference type="Proteomes" id="UP001295684">
    <property type="component" value="Unassembled WGS sequence"/>
</dbReference>
<reference evidence="3" key="1">
    <citation type="submission" date="2023-07" db="EMBL/GenBank/DDBJ databases">
        <authorList>
            <consortium name="AG Swart"/>
            <person name="Singh M."/>
            <person name="Singh A."/>
            <person name="Seah K."/>
            <person name="Emmerich C."/>
        </authorList>
    </citation>
    <scope>NUCLEOTIDE SEQUENCE</scope>
    <source>
        <strain evidence="3">DP1</strain>
    </source>
</reference>
<feature type="compositionally biased region" description="Polar residues" evidence="2">
    <location>
        <begin position="885"/>
        <end position="894"/>
    </location>
</feature>
<feature type="coiled-coil region" evidence="1">
    <location>
        <begin position="441"/>
        <end position="496"/>
    </location>
</feature>
<dbReference type="InterPro" id="IPR036322">
    <property type="entry name" value="WD40_repeat_dom_sf"/>
</dbReference>
<feature type="region of interest" description="Disordered" evidence="2">
    <location>
        <begin position="796"/>
        <end position="853"/>
    </location>
</feature>
<feature type="region of interest" description="Disordered" evidence="2">
    <location>
        <begin position="303"/>
        <end position="356"/>
    </location>
</feature>
<dbReference type="InterPro" id="IPR015943">
    <property type="entry name" value="WD40/YVTN_repeat-like_dom_sf"/>
</dbReference>
<keyword evidence="4" id="KW-1185">Reference proteome</keyword>
<comment type="caution">
    <text evidence="3">The sequence shown here is derived from an EMBL/GenBank/DDBJ whole genome shotgun (WGS) entry which is preliminary data.</text>
</comment>
<dbReference type="EMBL" id="CAMPGE010024127">
    <property type="protein sequence ID" value="CAI2381989.1"/>
    <property type="molecule type" value="Genomic_DNA"/>
</dbReference>